<dbReference type="Pfam" id="PF09294">
    <property type="entry name" value="Interfer-bind"/>
    <property type="match status" value="1"/>
</dbReference>
<evidence type="ECO:0000313" key="6">
    <source>
        <dbReference type="Proteomes" id="UP000261640"/>
    </source>
</evidence>
<evidence type="ECO:0000259" key="4">
    <source>
        <dbReference type="Pfam" id="PF09294"/>
    </source>
</evidence>
<keyword evidence="1" id="KW-1133">Transmembrane helix</keyword>
<dbReference type="AlphaFoldDB" id="A0A3Q3LB18"/>
<feature type="transmembrane region" description="Helical" evidence="1">
    <location>
        <begin position="212"/>
        <end position="234"/>
    </location>
</feature>
<protein>
    <submittedName>
        <fullName evidence="5">Interferon gamma receptor 2</fullName>
    </submittedName>
</protein>
<dbReference type="InterPro" id="IPR015373">
    <property type="entry name" value="Interferon/interleukin_rcp_dom"/>
</dbReference>
<dbReference type="GeneID" id="113123328"/>
<keyword evidence="1" id="KW-0472">Membrane</keyword>
<evidence type="ECO:0000259" key="3">
    <source>
        <dbReference type="Pfam" id="PF01108"/>
    </source>
</evidence>
<dbReference type="SUPFAM" id="SSF49265">
    <property type="entry name" value="Fibronectin type III"/>
    <property type="match status" value="2"/>
</dbReference>
<dbReference type="InterPro" id="IPR013783">
    <property type="entry name" value="Ig-like_fold"/>
</dbReference>
<feature type="signal peptide" evidence="2">
    <location>
        <begin position="1"/>
        <end position="17"/>
    </location>
</feature>
<dbReference type="Pfam" id="PF01108">
    <property type="entry name" value="Tissue_fac"/>
    <property type="match status" value="1"/>
</dbReference>
<dbReference type="PANTHER" id="PTHR20859">
    <property type="entry name" value="INTERFERON/INTERLEUKIN RECEPTOR"/>
    <property type="match status" value="1"/>
</dbReference>
<dbReference type="InParanoid" id="A0A3Q3LB18"/>
<reference evidence="5" key="1">
    <citation type="submission" date="2025-08" db="UniProtKB">
        <authorList>
            <consortium name="Ensembl"/>
        </authorList>
    </citation>
    <scope>IDENTIFICATION</scope>
</reference>
<dbReference type="GO" id="GO:0005886">
    <property type="term" value="C:plasma membrane"/>
    <property type="evidence" value="ECO:0007669"/>
    <property type="project" value="TreeGrafter"/>
</dbReference>
<dbReference type="PANTHER" id="PTHR20859:SF53">
    <property type="entry name" value="INTERLEUKIN-22 RECEPTOR SUBUNIT ALPHA-1"/>
    <property type="match status" value="1"/>
</dbReference>
<dbReference type="RefSeq" id="XP_026151054.1">
    <property type="nucleotide sequence ID" value="XM_026295269.1"/>
</dbReference>
<evidence type="ECO:0000256" key="2">
    <source>
        <dbReference type="SAM" id="SignalP"/>
    </source>
</evidence>
<dbReference type="InterPro" id="IPR036116">
    <property type="entry name" value="FN3_sf"/>
</dbReference>
<dbReference type="Proteomes" id="UP000261640">
    <property type="component" value="Unplaced"/>
</dbReference>
<dbReference type="InterPro" id="IPR050650">
    <property type="entry name" value="Type-II_Cytokine-TF_Rcpt"/>
</dbReference>
<feature type="chain" id="PRO_5018613549" evidence="2">
    <location>
        <begin position="18"/>
        <end position="288"/>
    </location>
</feature>
<dbReference type="GO" id="GO:0004896">
    <property type="term" value="F:cytokine receptor activity"/>
    <property type="evidence" value="ECO:0007669"/>
    <property type="project" value="TreeGrafter"/>
</dbReference>
<keyword evidence="2" id="KW-0732">Signal</keyword>
<dbReference type="Gene3D" id="2.60.40.10">
    <property type="entry name" value="Immunoglobulins"/>
    <property type="match status" value="2"/>
</dbReference>
<name>A0A3Q3LB18_9TELE</name>
<feature type="domain" description="Interferon/interleukin receptor" evidence="4">
    <location>
        <begin position="114"/>
        <end position="201"/>
    </location>
</feature>
<reference evidence="5" key="2">
    <citation type="submission" date="2025-09" db="UniProtKB">
        <authorList>
            <consortium name="Ensembl"/>
        </authorList>
    </citation>
    <scope>IDENTIFICATION</scope>
</reference>
<dbReference type="Ensembl" id="ENSMAMT00000010774.2">
    <property type="protein sequence ID" value="ENSMAMP00000010507.1"/>
    <property type="gene ID" value="ENSMAMG00000007088.2"/>
</dbReference>
<keyword evidence="6" id="KW-1185">Reference proteome</keyword>
<dbReference type="InterPro" id="IPR003961">
    <property type="entry name" value="FN3_dom"/>
</dbReference>
<organism evidence="5 6">
    <name type="scientific">Mastacembelus armatus</name>
    <name type="common">zig-zag eel</name>
    <dbReference type="NCBI Taxonomy" id="205130"/>
    <lineage>
        <taxon>Eukaryota</taxon>
        <taxon>Metazoa</taxon>
        <taxon>Chordata</taxon>
        <taxon>Craniata</taxon>
        <taxon>Vertebrata</taxon>
        <taxon>Euteleostomi</taxon>
        <taxon>Actinopterygii</taxon>
        <taxon>Neopterygii</taxon>
        <taxon>Teleostei</taxon>
        <taxon>Neoteleostei</taxon>
        <taxon>Acanthomorphata</taxon>
        <taxon>Anabantaria</taxon>
        <taxon>Synbranchiformes</taxon>
        <taxon>Mastacembelidae</taxon>
        <taxon>Mastacembelus</taxon>
    </lineage>
</organism>
<proteinExistence type="predicted"/>
<dbReference type="OrthoDB" id="9932619at2759"/>
<dbReference type="GeneTree" id="ENSGT00510000051617"/>
<sequence>MLFMFLCLHIVVQVVSGAKLAPPENIHVEKGLLKWTSASQDRNITYTVQYRSFDNEMWTDVPGCAQTLFHFCNVTVTKAESPHGCVMLRVQAKRGELTSRPVKACSRQGDSCTPEFSVTARPGSLTVHLSRNHSMALEHGDHAKHRVYYGKEGESLQLKHKDGASSVLIHNLEQGQRYCVMVQYIYYNNAIGLGSCIQCIVIPVSENVPKDVIVAVGFVIFMVFLLPAAYILIFQHRRIKQWLRPPYQMSDVLIQPFPEHHILWSSSSPNEERYDVISSIITEGSRKE</sequence>
<evidence type="ECO:0000256" key="1">
    <source>
        <dbReference type="SAM" id="Phobius"/>
    </source>
</evidence>
<dbReference type="STRING" id="205130.ENSMAMP00000010507"/>
<evidence type="ECO:0000313" key="5">
    <source>
        <dbReference type="Ensembl" id="ENSMAMP00000010507.1"/>
    </source>
</evidence>
<accession>A0A3Q3LB18</accession>
<feature type="domain" description="Fibronectin type-III" evidence="3">
    <location>
        <begin position="3"/>
        <end position="99"/>
    </location>
</feature>
<keyword evidence="1" id="KW-0812">Transmembrane</keyword>